<evidence type="ECO:0000313" key="3">
    <source>
        <dbReference type="EMBL" id="DAD43167.1"/>
    </source>
</evidence>
<dbReference type="EMBL" id="DUZY01000006">
    <property type="protein sequence ID" value="DAD43167.1"/>
    <property type="molecule type" value="Genomic_DNA"/>
</dbReference>
<protein>
    <submittedName>
        <fullName evidence="3">Uncharacterized protein</fullName>
    </submittedName>
</protein>
<keyword evidence="1" id="KW-1133">Transmembrane helix</keyword>
<feature type="chain" id="PRO_5032539350" evidence="2">
    <location>
        <begin position="21"/>
        <end position="67"/>
    </location>
</feature>
<reference evidence="3 4" key="1">
    <citation type="journal article" date="2020" name="Mol. Biol. Evol.">
        <title>Distinct Expression and Methylation Patterns for Genes with Different Fates following a Single Whole-Genome Duplication in Flowering Plants.</title>
        <authorList>
            <person name="Shi T."/>
            <person name="Rahmani R.S."/>
            <person name="Gugger P.F."/>
            <person name="Wang M."/>
            <person name="Li H."/>
            <person name="Zhang Y."/>
            <person name="Li Z."/>
            <person name="Wang Q."/>
            <person name="Van de Peer Y."/>
            <person name="Marchal K."/>
            <person name="Chen J."/>
        </authorList>
    </citation>
    <scope>NUCLEOTIDE SEQUENCE [LARGE SCALE GENOMIC DNA]</scope>
    <source>
        <tissue evidence="3">Leaf</tissue>
    </source>
</reference>
<dbReference type="Proteomes" id="UP000607653">
    <property type="component" value="Unassembled WGS sequence"/>
</dbReference>
<accession>A0A822ZE46</accession>
<comment type="caution">
    <text evidence="3">The sequence shown here is derived from an EMBL/GenBank/DDBJ whole genome shotgun (WGS) entry which is preliminary data.</text>
</comment>
<proteinExistence type="predicted"/>
<evidence type="ECO:0000256" key="2">
    <source>
        <dbReference type="SAM" id="SignalP"/>
    </source>
</evidence>
<feature type="signal peptide" evidence="2">
    <location>
        <begin position="1"/>
        <end position="20"/>
    </location>
</feature>
<evidence type="ECO:0000256" key="1">
    <source>
        <dbReference type="SAM" id="Phobius"/>
    </source>
</evidence>
<evidence type="ECO:0000313" key="4">
    <source>
        <dbReference type="Proteomes" id="UP000607653"/>
    </source>
</evidence>
<keyword evidence="1" id="KW-0812">Transmembrane</keyword>
<feature type="transmembrane region" description="Helical" evidence="1">
    <location>
        <begin position="45"/>
        <end position="66"/>
    </location>
</feature>
<sequence>MLFFLLVFVISEISFPEVACCFSPSLLLYDIFRCSIEHFQHLNIIIPLFLLCSGSFVCLCLLCDFVF</sequence>
<gene>
    <name evidence="3" type="ORF">HUJ06_001397</name>
</gene>
<name>A0A822ZE46_NELNU</name>
<keyword evidence="2" id="KW-0732">Signal</keyword>
<organism evidence="3 4">
    <name type="scientific">Nelumbo nucifera</name>
    <name type="common">Sacred lotus</name>
    <dbReference type="NCBI Taxonomy" id="4432"/>
    <lineage>
        <taxon>Eukaryota</taxon>
        <taxon>Viridiplantae</taxon>
        <taxon>Streptophyta</taxon>
        <taxon>Embryophyta</taxon>
        <taxon>Tracheophyta</taxon>
        <taxon>Spermatophyta</taxon>
        <taxon>Magnoliopsida</taxon>
        <taxon>Proteales</taxon>
        <taxon>Nelumbonaceae</taxon>
        <taxon>Nelumbo</taxon>
    </lineage>
</organism>
<keyword evidence="4" id="KW-1185">Reference proteome</keyword>
<keyword evidence="1" id="KW-0472">Membrane</keyword>
<dbReference type="AlphaFoldDB" id="A0A822ZE46"/>